<dbReference type="PANTHER" id="PTHR21337">
    <property type="entry name" value="PHOSPHO-2-DEHYDRO-3-DEOXYHEPTONATE ALDOLASE 1, 2"/>
    <property type="match status" value="1"/>
</dbReference>
<feature type="binding site" evidence="7">
    <location>
        <position position="446"/>
    </location>
    <ligand>
        <name>Mn(2+)</name>
        <dbReference type="ChEBI" id="CHEBI:29035"/>
    </ligand>
</feature>
<evidence type="ECO:0000256" key="6">
    <source>
        <dbReference type="ARBA" id="ARBA00047508"/>
    </source>
</evidence>
<evidence type="ECO:0000256" key="9">
    <source>
        <dbReference type="SAM" id="MobiDB-lite"/>
    </source>
</evidence>
<evidence type="ECO:0000313" key="11">
    <source>
        <dbReference type="EMBL" id="KAF3528110.1"/>
    </source>
</evidence>
<evidence type="ECO:0000256" key="7">
    <source>
        <dbReference type="PIRSR" id="PIRSR602480-1"/>
    </source>
</evidence>
<keyword evidence="8" id="KW-0150">Chloroplast</keyword>
<comment type="catalytic activity">
    <reaction evidence="6 8">
        <text>D-erythrose 4-phosphate + phosphoenolpyruvate + H2O = 7-phospho-2-dehydro-3-deoxy-D-arabino-heptonate + phosphate</text>
        <dbReference type="Rhea" id="RHEA:14717"/>
        <dbReference type="ChEBI" id="CHEBI:15377"/>
        <dbReference type="ChEBI" id="CHEBI:16897"/>
        <dbReference type="ChEBI" id="CHEBI:43474"/>
        <dbReference type="ChEBI" id="CHEBI:58394"/>
        <dbReference type="ChEBI" id="CHEBI:58702"/>
        <dbReference type="EC" id="2.5.1.54"/>
    </reaction>
</comment>
<dbReference type="GO" id="GO:0008652">
    <property type="term" value="P:amino acid biosynthetic process"/>
    <property type="evidence" value="ECO:0007669"/>
    <property type="project" value="UniProtKB-KW"/>
</dbReference>
<dbReference type="Pfam" id="PF01474">
    <property type="entry name" value="DAHP_synth_2"/>
    <property type="match status" value="1"/>
</dbReference>
<keyword evidence="7" id="KW-0464">Manganese</keyword>
<keyword evidence="7" id="KW-0170">Cobalt</keyword>
<name>A0A8S9JR69_BRACR</name>
<comment type="pathway">
    <text evidence="1 8">Metabolic intermediate biosynthesis; chorismate biosynthesis; chorismate from D-erythrose 4-phosphate and phosphoenolpyruvate: step 1/7.</text>
</comment>
<evidence type="ECO:0000313" key="12">
    <source>
        <dbReference type="Proteomes" id="UP000266723"/>
    </source>
</evidence>
<dbReference type="Proteomes" id="UP000266723">
    <property type="component" value="Unassembled WGS sequence"/>
</dbReference>
<feature type="compositionally biased region" description="Polar residues" evidence="9">
    <location>
        <begin position="1"/>
        <end position="11"/>
    </location>
</feature>
<accession>A0A8S9JR69</accession>
<evidence type="ECO:0000256" key="3">
    <source>
        <dbReference type="ARBA" id="ARBA00022605"/>
    </source>
</evidence>
<dbReference type="EC" id="2.5.1.54" evidence="8"/>
<reference evidence="10" key="1">
    <citation type="submission" date="2019-12" db="EMBL/GenBank/DDBJ databases">
        <title>Genome sequencing and annotation of Brassica cretica.</title>
        <authorList>
            <person name="Studholme D.J."/>
            <person name="Sarris P.F."/>
        </authorList>
    </citation>
    <scope>NUCLEOTIDE SEQUENCE</scope>
    <source>
        <strain evidence="10">PFS-102/07</strain>
        <tissue evidence="10">Leaf</tissue>
    </source>
</reference>
<organism evidence="10">
    <name type="scientific">Brassica cretica</name>
    <name type="common">Mustard</name>
    <dbReference type="NCBI Taxonomy" id="69181"/>
    <lineage>
        <taxon>Eukaryota</taxon>
        <taxon>Viridiplantae</taxon>
        <taxon>Streptophyta</taxon>
        <taxon>Embryophyta</taxon>
        <taxon>Tracheophyta</taxon>
        <taxon>Spermatophyta</taxon>
        <taxon>Magnoliopsida</taxon>
        <taxon>eudicotyledons</taxon>
        <taxon>Gunneridae</taxon>
        <taxon>Pentapetalae</taxon>
        <taxon>rosids</taxon>
        <taxon>malvids</taxon>
        <taxon>Brassicales</taxon>
        <taxon>Brassicaceae</taxon>
        <taxon>Brassiceae</taxon>
        <taxon>Brassica</taxon>
    </lineage>
</organism>
<feature type="binding site" evidence="7">
    <location>
        <position position="155"/>
    </location>
    <ligand>
        <name>phosphoenolpyruvate</name>
        <dbReference type="ChEBI" id="CHEBI:58702"/>
    </ligand>
</feature>
<feature type="binding site" evidence="7">
    <location>
        <position position="342"/>
    </location>
    <ligand>
        <name>phosphoenolpyruvate</name>
        <dbReference type="ChEBI" id="CHEBI:58702"/>
    </ligand>
</feature>
<dbReference type="SUPFAM" id="SSF51569">
    <property type="entry name" value="Aldolase"/>
    <property type="match status" value="1"/>
</dbReference>
<reference evidence="11" key="2">
    <citation type="submission" date="2019-12" db="EMBL/GenBank/DDBJ databases">
        <authorList>
            <person name="Studholme D.J."/>
            <person name="Sarris P."/>
        </authorList>
    </citation>
    <scope>NUCLEOTIDE SEQUENCE</scope>
    <source>
        <strain evidence="11">PFS-1207/04</strain>
        <tissue evidence="11">Leaf</tissue>
    </source>
</reference>
<dbReference type="InterPro" id="IPR002480">
    <property type="entry name" value="DAHP_synth_2"/>
</dbReference>
<keyword evidence="8" id="KW-0809">Transit peptide</keyword>
<keyword evidence="8" id="KW-0934">Plastid</keyword>
<evidence type="ECO:0000256" key="1">
    <source>
        <dbReference type="ARBA" id="ARBA00004688"/>
    </source>
</evidence>
<protein>
    <recommendedName>
        <fullName evidence="8">Phospho-2-dehydro-3-deoxyheptonate aldolase</fullName>
        <ecNumber evidence="8">2.5.1.54</ecNumber>
    </recommendedName>
</protein>
<gene>
    <name evidence="11" type="ORF">DY000_02036667</name>
    <name evidence="10" type="ORF">F2Q70_00034010</name>
</gene>
<keyword evidence="7" id="KW-0104">Cadmium</keyword>
<dbReference type="EMBL" id="QGKV02001507">
    <property type="protein sequence ID" value="KAF3528110.1"/>
    <property type="molecule type" value="Genomic_DNA"/>
</dbReference>
<comment type="caution">
    <text evidence="10">The sequence shown here is derived from an EMBL/GenBank/DDBJ whole genome shotgun (WGS) entry which is preliminary data.</text>
</comment>
<dbReference type="InterPro" id="IPR013785">
    <property type="entry name" value="Aldolase_TIM"/>
</dbReference>
<comment type="similarity">
    <text evidence="2 8">Belongs to the class-II DAHP synthase family.</text>
</comment>
<feature type="binding site" evidence="7">
    <location>
        <position position="416"/>
    </location>
    <ligand>
        <name>Mn(2+)</name>
        <dbReference type="ChEBI" id="CHEBI:29035"/>
    </ligand>
</feature>
<proteinExistence type="inferred from homology"/>
<feature type="binding site" evidence="7">
    <location>
        <position position="374"/>
    </location>
    <ligand>
        <name>Mn(2+)</name>
        <dbReference type="ChEBI" id="CHEBI:29035"/>
    </ligand>
</feature>
<evidence type="ECO:0000256" key="4">
    <source>
        <dbReference type="ARBA" id="ARBA00022679"/>
    </source>
</evidence>
<dbReference type="GO" id="GO:0003849">
    <property type="term" value="F:3-deoxy-7-phosphoheptulonate synthase activity"/>
    <property type="evidence" value="ECO:0007669"/>
    <property type="project" value="UniProtKB-EC"/>
</dbReference>
<dbReference type="GO" id="GO:0009073">
    <property type="term" value="P:aromatic amino acid family biosynthetic process"/>
    <property type="evidence" value="ECO:0007669"/>
    <property type="project" value="UniProtKB-KW"/>
</dbReference>
<sequence>MMTLNVSSPLPTKSFLPYRPPPRRPISFSPVFAVHSTDPEKSPQSPSRPAKWSLDSWKSMKALQLPEYPDQKDLDSVLETLSSYPPIVFAGEARKLEEKLGQAAMGQAFMLQGGDCAESFKEFNADNIRDTFRVLLQMGVVLMFGGQMPIIKVGRMAGQFAKPRSDPFEEKNGVKLPSYRGDNINGDAFDEKSRIPDPHRMVRAYTQSVGTLNLLRAFATGGYAAMERVSQWNLDFSQHSEQGDRYRELANRVDEALGFMGAAGLTNAHPIMTTTEFWTSHECLLLPYEQALTREDSTSGLYYDCSAHMVWVGERTRQLDGAHLIEILNPQNKPGRITVIARMGAENMRVKLPHLIRAVRGAGQIVTWVSDPMHGNTIMAPSGLKTRSFDAIRAELRAFFDVHDQEGSFPGGVHLEMTGQNVTECVGGSRTITYNDLSSRYHTHCDPRLNASQSLELAFIIAERLRKRRLGSGSLLSSIGF</sequence>
<dbReference type="PANTHER" id="PTHR21337:SF28">
    <property type="entry name" value="PHOSPHO-2-DEHYDRO-3-DEOXYHEPTONATE ALDOLASE 2, CHLOROPLASTIC"/>
    <property type="match status" value="1"/>
</dbReference>
<comment type="cofactor">
    <cofactor evidence="7">
        <name>Mn(2+)</name>
        <dbReference type="ChEBI" id="CHEBI:29035"/>
    </cofactor>
    <cofactor evidence="7">
        <name>Co(2+)</name>
        <dbReference type="ChEBI" id="CHEBI:48828"/>
    </cofactor>
    <cofactor evidence="7">
        <name>Cd(2+)</name>
        <dbReference type="ChEBI" id="CHEBI:48775"/>
    </cofactor>
    <text evidence="7">Binds 1 divalent cation per subunit. The enzyme is active with manganese, cobalt or cadmium ions.</text>
</comment>
<evidence type="ECO:0000256" key="2">
    <source>
        <dbReference type="ARBA" id="ARBA00008911"/>
    </source>
</evidence>
<comment type="subcellular location">
    <subcellularLocation>
        <location evidence="8">Plastid</location>
        <location evidence="8">Chloroplast</location>
    </subcellularLocation>
</comment>
<evidence type="ECO:0000313" key="10">
    <source>
        <dbReference type="EMBL" id="KAF2583986.1"/>
    </source>
</evidence>
<keyword evidence="4 8" id="KW-0808">Transferase</keyword>
<keyword evidence="5 8" id="KW-0057">Aromatic amino acid biosynthesis</keyword>
<dbReference type="OrthoDB" id="2338at2759"/>
<feature type="region of interest" description="Disordered" evidence="9">
    <location>
        <begin position="1"/>
        <end position="51"/>
    </location>
</feature>
<dbReference type="EMBL" id="QGKY02000246">
    <property type="protein sequence ID" value="KAF2583986.1"/>
    <property type="molecule type" value="Genomic_DNA"/>
</dbReference>
<reference evidence="11 12" key="3">
    <citation type="journal article" date="2020" name="BMC Genomics">
        <title>Intraspecific diversification of the crop wild relative Brassica cretica Lam. using demographic model selection.</title>
        <authorList>
            <person name="Kioukis A."/>
            <person name="Michalopoulou V.A."/>
            <person name="Briers L."/>
            <person name="Pirintsos S."/>
            <person name="Studholme D.J."/>
            <person name="Pavlidis P."/>
            <person name="Sarris P.F."/>
        </authorList>
    </citation>
    <scope>NUCLEOTIDE SEQUENCE [LARGE SCALE GENOMIC DNA]</scope>
    <source>
        <strain evidence="12">cv. PFS-1207/04</strain>
        <strain evidence="11">PFS-1207/04</strain>
    </source>
</reference>
<keyword evidence="12" id="KW-1185">Reference proteome</keyword>
<feature type="binding site" evidence="7">
    <location>
        <position position="116"/>
    </location>
    <ligand>
        <name>Mn(2+)</name>
        <dbReference type="ChEBI" id="CHEBI:29035"/>
    </ligand>
</feature>
<keyword evidence="3 8" id="KW-0028">Amino-acid biosynthesis</keyword>
<dbReference type="GO" id="GO:0009507">
    <property type="term" value="C:chloroplast"/>
    <property type="evidence" value="ECO:0007669"/>
    <property type="project" value="UniProtKB-SubCell"/>
</dbReference>
<evidence type="ECO:0000256" key="8">
    <source>
        <dbReference type="RuleBase" id="RU363071"/>
    </source>
</evidence>
<dbReference type="Gene3D" id="3.20.20.70">
    <property type="entry name" value="Aldolase class I"/>
    <property type="match status" value="2"/>
</dbReference>
<evidence type="ECO:0000256" key="5">
    <source>
        <dbReference type="ARBA" id="ARBA00023141"/>
    </source>
</evidence>
<dbReference type="AlphaFoldDB" id="A0A8S9JR69"/>
<feature type="binding site" evidence="7">
    <location>
        <begin position="314"/>
        <end position="315"/>
    </location>
    <ligand>
        <name>phosphoenolpyruvate</name>
        <dbReference type="ChEBI" id="CHEBI:58702"/>
    </ligand>
</feature>